<dbReference type="SUPFAM" id="SSF48498">
    <property type="entry name" value="Tetracyclin repressor-like, C-terminal domain"/>
    <property type="match status" value="1"/>
</dbReference>
<proteinExistence type="predicted"/>
<dbReference type="AlphaFoldDB" id="A0A545TMD4"/>
<gene>
    <name evidence="6" type="ORF">FKG95_17660</name>
</gene>
<feature type="domain" description="HTH tetR-type" evidence="5">
    <location>
        <begin position="18"/>
        <end position="78"/>
    </location>
</feature>
<organism evidence="6 7">
    <name type="scientific">Denitrobaculum tricleocarpae</name>
    <dbReference type="NCBI Taxonomy" id="2591009"/>
    <lineage>
        <taxon>Bacteria</taxon>
        <taxon>Pseudomonadati</taxon>
        <taxon>Pseudomonadota</taxon>
        <taxon>Alphaproteobacteria</taxon>
        <taxon>Rhodospirillales</taxon>
        <taxon>Rhodospirillaceae</taxon>
        <taxon>Denitrobaculum</taxon>
    </lineage>
</organism>
<dbReference type="GO" id="GO:0003700">
    <property type="term" value="F:DNA-binding transcription factor activity"/>
    <property type="evidence" value="ECO:0007669"/>
    <property type="project" value="TreeGrafter"/>
</dbReference>
<comment type="caution">
    <text evidence="6">The sequence shown here is derived from an EMBL/GenBank/DDBJ whole genome shotgun (WGS) entry which is preliminary data.</text>
</comment>
<dbReference type="PROSITE" id="PS50977">
    <property type="entry name" value="HTH_TETR_2"/>
    <property type="match status" value="1"/>
</dbReference>
<keyword evidence="1" id="KW-0805">Transcription regulation</keyword>
<dbReference type="GO" id="GO:0000976">
    <property type="term" value="F:transcription cis-regulatory region binding"/>
    <property type="evidence" value="ECO:0007669"/>
    <property type="project" value="TreeGrafter"/>
</dbReference>
<dbReference type="EMBL" id="VHSH01000006">
    <property type="protein sequence ID" value="TQV78393.1"/>
    <property type="molecule type" value="Genomic_DNA"/>
</dbReference>
<evidence type="ECO:0000256" key="4">
    <source>
        <dbReference type="PROSITE-ProRule" id="PRU00335"/>
    </source>
</evidence>
<evidence type="ECO:0000259" key="5">
    <source>
        <dbReference type="PROSITE" id="PS50977"/>
    </source>
</evidence>
<dbReference type="Proteomes" id="UP000315252">
    <property type="component" value="Unassembled WGS sequence"/>
</dbReference>
<dbReference type="OrthoDB" id="9803547at2"/>
<dbReference type="InterPro" id="IPR001647">
    <property type="entry name" value="HTH_TetR"/>
</dbReference>
<evidence type="ECO:0000256" key="1">
    <source>
        <dbReference type="ARBA" id="ARBA00023015"/>
    </source>
</evidence>
<dbReference type="PANTHER" id="PTHR30055">
    <property type="entry name" value="HTH-TYPE TRANSCRIPTIONAL REGULATOR RUTR"/>
    <property type="match status" value="1"/>
</dbReference>
<evidence type="ECO:0000313" key="6">
    <source>
        <dbReference type="EMBL" id="TQV78393.1"/>
    </source>
</evidence>
<reference evidence="6 7" key="1">
    <citation type="submission" date="2019-06" db="EMBL/GenBank/DDBJ databases">
        <title>Whole genome sequence for Rhodospirillaceae sp. R148.</title>
        <authorList>
            <person name="Wang G."/>
        </authorList>
    </citation>
    <scope>NUCLEOTIDE SEQUENCE [LARGE SCALE GENOMIC DNA]</scope>
    <source>
        <strain evidence="6 7">R148</strain>
    </source>
</reference>
<dbReference type="InterPro" id="IPR009057">
    <property type="entry name" value="Homeodomain-like_sf"/>
</dbReference>
<dbReference type="InterPro" id="IPR023772">
    <property type="entry name" value="DNA-bd_HTH_TetR-type_CS"/>
</dbReference>
<feature type="DNA-binding region" description="H-T-H motif" evidence="4">
    <location>
        <begin position="41"/>
        <end position="60"/>
    </location>
</feature>
<name>A0A545TMD4_9PROT</name>
<dbReference type="SUPFAM" id="SSF46689">
    <property type="entry name" value="Homeodomain-like"/>
    <property type="match status" value="1"/>
</dbReference>
<dbReference type="PRINTS" id="PR00455">
    <property type="entry name" value="HTHTETR"/>
</dbReference>
<dbReference type="InterPro" id="IPR036271">
    <property type="entry name" value="Tet_transcr_reg_TetR-rel_C_sf"/>
</dbReference>
<dbReference type="Gene3D" id="1.10.357.10">
    <property type="entry name" value="Tetracycline Repressor, domain 2"/>
    <property type="match status" value="1"/>
</dbReference>
<dbReference type="InterPro" id="IPR050109">
    <property type="entry name" value="HTH-type_TetR-like_transc_reg"/>
</dbReference>
<protein>
    <submittedName>
        <fullName evidence="6">TetR/AcrR family transcriptional regulator</fullName>
    </submittedName>
</protein>
<accession>A0A545TMD4</accession>
<evidence type="ECO:0000256" key="2">
    <source>
        <dbReference type="ARBA" id="ARBA00023125"/>
    </source>
</evidence>
<dbReference type="PROSITE" id="PS01081">
    <property type="entry name" value="HTH_TETR_1"/>
    <property type="match status" value="1"/>
</dbReference>
<dbReference type="PANTHER" id="PTHR30055:SF234">
    <property type="entry name" value="HTH-TYPE TRANSCRIPTIONAL REGULATOR BETI"/>
    <property type="match status" value="1"/>
</dbReference>
<keyword evidence="2 4" id="KW-0238">DNA-binding</keyword>
<keyword evidence="7" id="KW-1185">Reference proteome</keyword>
<keyword evidence="3" id="KW-0804">Transcription</keyword>
<evidence type="ECO:0000256" key="3">
    <source>
        <dbReference type="ARBA" id="ARBA00023163"/>
    </source>
</evidence>
<evidence type="ECO:0000313" key="7">
    <source>
        <dbReference type="Proteomes" id="UP000315252"/>
    </source>
</evidence>
<dbReference type="Pfam" id="PF00440">
    <property type="entry name" value="TetR_N"/>
    <property type="match status" value="1"/>
</dbReference>
<sequence>MIVYLHSEFRAVALRDGRETKERISRAALTLFVQKGFAETSIRDITSAVGITEGALYRHFPGKDQLAWDLFSTNYISFATELTRVRIGKSGFSEQVAAMVEAFCRLFDQDPELFSYLLLVQHNESGKLPDTIKTPVDAVRDCVIDGMENGDIPKADPEVLTASLLGVVLQVATARIYGRIEKGLSEMKDDLTAICLRVAQA</sequence>